<sequence>MEKIKRRDFLKKASAATVAGGALVAGCGQQQDSGPVVKSSQTYEWKMVTTWPPTLPILQDSAKLVAKWVEEMSEGRMKITVYGGGELIPSLEVFEAVTQGVAEMGHGASYYWAGKAPAAQFFGSVPFGMNAQQMISWLYSGGGLQLWEELYAPLNLVPMPVGNTGPQMGGWFKREINSPSDLQGLKMRIPGLGGDVIKRAGGSAILSALGEIYTNLERGVIDAAEWIGPYHDYLQGFHKAAEYYYYPGWQEP</sequence>
<dbReference type="InterPro" id="IPR038404">
    <property type="entry name" value="TRAP_DctP_sf"/>
</dbReference>
<proteinExistence type="predicted"/>
<reference evidence="2" key="1">
    <citation type="submission" date="2018-05" db="EMBL/GenBank/DDBJ databases">
        <authorList>
            <person name="Lanie J.A."/>
            <person name="Ng W.-L."/>
            <person name="Kazmierczak K.M."/>
            <person name="Andrzejewski T.M."/>
            <person name="Davidsen T.M."/>
            <person name="Wayne K.J."/>
            <person name="Tettelin H."/>
            <person name="Glass J.I."/>
            <person name="Rusch D."/>
            <person name="Podicherti R."/>
            <person name="Tsui H.-C.T."/>
            <person name="Winkler M.E."/>
        </authorList>
    </citation>
    <scope>NUCLEOTIDE SEQUENCE</scope>
</reference>
<dbReference type="Pfam" id="PF03480">
    <property type="entry name" value="DctP"/>
    <property type="match status" value="1"/>
</dbReference>
<protein>
    <submittedName>
        <fullName evidence="2">Uncharacterized protein</fullName>
    </submittedName>
</protein>
<dbReference type="InterPro" id="IPR006311">
    <property type="entry name" value="TAT_signal"/>
</dbReference>
<dbReference type="Gene3D" id="3.40.190.170">
    <property type="entry name" value="Bacterial extracellular solute-binding protein, family 7"/>
    <property type="match status" value="1"/>
</dbReference>
<keyword evidence="1" id="KW-0732">Signal</keyword>
<dbReference type="InterPro" id="IPR018389">
    <property type="entry name" value="DctP_fam"/>
</dbReference>
<accession>A0A382K6X0</accession>
<evidence type="ECO:0000256" key="1">
    <source>
        <dbReference type="ARBA" id="ARBA00022729"/>
    </source>
</evidence>
<dbReference type="NCBIfam" id="TIGR01409">
    <property type="entry name" value="TAT_signal_seq"/>
    <property type="match status" value="1"/>
</dbReference>
<dbReference type="InterPro" id="IPR019546">
    <property type="entry name" value="TAT_signal_bac_arc"/>
</dbReference>
<dbReference type="PANTHER" id="PTHR33376">
    <property type="match status" value="1"/>
</dbReference>
<name>A0A382K6X0_9ZZZZ</name>
<dbReference type="CDD" id="cd13604">
    <property type="entry name" value="PBP2_TRAP_ketoacid_lactate_like"/>
    <property type="match status" value="1"/>
</dbReference>
<evidence type="ECO:0000313" key="2">
    <source>
        <dbReference type="EMBL" id="SVC18401.1"/>
    </source>
</evidence>
<dbReference type="PROSITE" id="PS51318">
    <property type="entry name" value="TAT"/>
    <property type="match status" value="1"/>
</dbReference>
<dbReference type="EMBL" id="UINC01077867">
    <property type="protein sequence ID" value="SVC18401.1"/>
    <property type="molecule type" value="Genomic_DNA"/>
</dbReference>
<dbReference type="PANTHER" id="PTHR33376:SF5">
    <property type="entry name" value="EXTRACYTOPLASMIC SOLUTE RECEPTOR PROTEIN"/>
    <property type="match status" value="1"/>
</dbReference>
<feature type="non-terminal residue" evidence="2">
    <location>
        <position position="252"/>
    </location>
</feature>
<dbReference type="PROSITE" id="PS51257">
    <property type="entry name" value="PROKAR_LIPOPROTEIN"/>
    <property type="match status" value="1"/>
</dbReference>
<organism evidence="2">
    <name type="scientific">marine metagenome</name>
    <dbReference type="NCBI Taxonomy" id="408172"/>
    <lineage>
        <taxon>unclassified sequences</taxon>
        <taxon>metagenomes</taxon>
        <taxon>ecological metagenomes</taxon>
    </lineage>
</organism>
<dbReference type="GO" id="GO:0055085">
    <property type="term" value="P:transmembrane transport"/>
    <property type="evidence" value="ECO:0007669"/>
    <property type="project" value="InterPro"/>
</dbReference>
<gene>
    <name evidence="2" type="ORF">METZ01_LOCUS271255</name>
</gene>
<dbReference type="AlphaFoldDB" id="A0A382K6X0"/>